<reference evidence="6 7" key="1">
    <citation type="submission" date="2019-07" db="EMBL/GenBank/DDBJ databases">
        <title>Whole genome shotgun sequence of Methylobacterium gnaphalii NBRC 107716.</title>
        <authorList>
            <person name="Hosoyama A."/>
            <person name="Uohara A."/>
            <person name="Ohji S."/>
            <person name="Ichikawa N."/>
        </authorList>
    </citation>
    <scope>NUCLEOTIDE SEQUENCE [LARGE SCALE GENOMIC DNA]</scope>
    <source>
        <strain evidence="6 7">NBRC 107716</strain>
    </source>
</reference>
<dbReference type="InterPro" id="IPR010982">
    <property type="entry name" value="Lambda_DNA-bd_dom_sf"/>
</dbReference>
<feature type="domain" description="HTH cro/C1-type" evidence="5">
    <location>
        <begin position="3"/>
        <end position="50"/>
    </location>
</feature>
<dbReference type="SMART" id="SM00354">
    <property type="entry name" value="HTH_LACI"/>
    <property type="match status" value="1"/>
</dbReference>
<sequence length="344" mass="37056">MVKKKISLKQVAALAGVSISTVSRAVAKPNSLHSDTLKKVQDAIASLDYVPFAPARVLRSGRTLTIGIVAPTILNELYAVAIDTLESQFEQLGYTVLLTCHRGGHQAEMRIMRALIERGVDGLAVIGSSHHHDVFSLLQRQAVPYVLMWATDRSGIHPTVGYDQKLAMTKIADHLVGLGHMKFAVLPGPLEGHKLSEERLAGTREGLANHGIPSASLKIYATAFEPDHVRKAVRELLAARTGVTAIVAGNDMIAAAAVAECRRQGLECPKQISITGFGDWGLARLMSPALTTIHSDAVRIGHLTSENLLSQMKGVSIDTLQIEFEPELVVRESTGPAVEPLRTP</sequence>
<proteinExistence type="predicted"/>
<evidence type="ECO:0000256" key="1">
    <source>
        <dbReference type="ARBA" id="ARBA00023015"/>
    </source>
</evidence>
<keyword evidence="1" id="KW-0805">Transcription regulation</keyword>
<dbReference type="RefSeq" id="WP_147048705.1">
    <property type="nucleotide sequence ID" value="NZ_BJZV01000035.1"/>
</dbReference>
<dbReference type="PROSITE" id="PS50932">
    <property type="entry name" value="HTH_LACI_2"/>
    <property type="match status" value="1"/>
</dbReference>
<organism evidence="6 7">
    <name type="scientific">Methylobacterium gnaphalii</name>
    <dbReference type="NCBI Taxonomy" id="1010610"/>
    <lineage>
        <taxon>Bacteria</taxon>
        <taxon>Pseudomonadati</taxon>
        <taxon>Pseudomonadota</taxon>
        <taxon>Alphaproteobacteria</taxon>
        <taxon>Hyphomicrobiales</taxon>
        <taxon>Methylobacteriaceae</taxon>
        <taxon>Methylobacterium</taxon>
    </lineage>
</organism>
<dbReference type="InterPro" id="IPR028082">
    <property type="entry name" value="Peripla_BP_I"/>
</dbReference>
<dbReference type="CDD" id="cd06273">
    <property type="entry name" value="PBP1_LacI-like"/>
    <property type="match status" value="1"/>
</dbReference>
<dbReference type="InterPro" id="IPR000843">
    <property type="entry name" value="HTH_LacI"/>
</dbReference>
<dbReference type="CDD" id="cd01392">
    <property type="entry name" value="HTH_LacI"/>
    <property type="match status" value="1"/>
</dbReference>
<keyword evidence="3" id="KW-0804">Transcription</keyword>
<dbReference type="Proteomes" id="UP000321750">
    <property type="component" value="Unassembled WGS sequence"/>
</dbReference>
<dbReference type="PANTHER" id="PTHR30146">
    <property type="entry name" value="LACI-RELATED TRANSCRIPTIONAL REPRESSOR"/>
    <property type="match status" value="1"/>
</dbReference>
<dbReference type="AlphaFoldDB" id="A0A512JQU2"/>
<accession>A0A512JQU2</accession>
<comment type="caution">
    <text evidence="6">The sequence shown here is derived from an EMBL/GenBank/DDBJ whole genome shotgun (WGS) entry which is preliminary data.</text>
</comment>
<dbReference type="PANTHER" id="PTHR30146:SF138">
    <property type="entry name" value="TRANSCRIPTIONAL REGULATORY PROTEIN"/>
    <property type="match status" value="1"/>
</dbReference>
<dbReference type="GO" id="GO:0000976">
    <property type="term" value="F:transcription cis-regulatory region binding"/>
    <property type="evidence" value="ECO:0007669"/>
    <property type="project" value="TreeGrafter"/>
</dbReference>
<dbReference type="SUPFAM" id="SSF47413">
    <property type="entry name" value="lambda repressor-like DNA-binding domains"/>
    <property type="match status" value="1"/>
</dbReference>
<dbReference type="OrthoDB" id="8433438at2"/>
<dbReference type="Gene3D" id="1.10.260.40">
    <property type="entry name" value="lambda repressor-like DNA-binding domains"/>
    <property type="match status" value="1"/>
</dbReference>
<evidence type="ECO:0000256" key="3">
    <source>
        <dbReference type="ARBA" id="ARBA00023163"/>
    </source>
</evidence>
<evidence type="ECO:0000313" key="7">
    <source>
        <dbReference type="Proteomes" id="UP000321750"/>
    </source>
</evidence>
<feature type="domain" description="HTH lacI-type" evidence="4">
    <location>
        <begin position="6"/>
        <end position="60"/>
    </location>
</feature>
<dbReference type="Pfam" id="PF13377">
    <property type="entry name" value="Peripla_BP_3"/>
    <property type="match status" value="1"/>
</dbReference>
<evidence type="ECO:0000259" key="4">
    <source>
        <dbReference type="PROSITE" id="PS50932"/>
    </source>
</evidence>
<dbReference type="SUPFAM" id="SSF53822">
    <property type="entry name" value="Periplasmic binding protein-like I"/>
    <property type="match status" value="1"/>
</dbReference>
<evidence type="ECO:0000259" key="5">
    <source>
        <dbReference type="PROSITE" id="PS50943"/>
    </source>
</evidence>
<dbReference type="GO" id="GO:0003700">
    <property type="term" value="F:DNA-binding transcription factor activity"/>
    <property type="evidence" value="ECO:0007669"/>
    <property type="project" value="TreeGrafter"/>
</dbReference>
<dbReference type="Pfam" id="PF00356">
    <property type="entry name" value="LacI"/>
    <property type="match status" value="1"/>
</dbReference>
<dbReference type="InterPro" id="IPR001387">
    <property type="entry name" value="Cro/C1-type_HTH"/>
</dbReference>
<dbReference type="PROSITE" id="PS50943">
    <property type="entry name" value="HTH_CROC1"/>
    <property type="match status" value="1"/>
</dbReference>
<keyword evidence="2" id="KW-0238">DNA-binding</keyword>
<evidence type="ECO:0000256" key="2">
    <source>
        <dbReference type="ARBA" id="ARBA00023125"/>
    </source>
</evidence>
<dbReference type="Gene3D" id="3.40.50.2300">
    <property type="match status" value="2"/>
</dbReference>
<dbReference type="InterPro" id="IPR046335">
    <property type="entry name" value="LacI/GalR-like_sensor"/>
</dbReference>
<protein>
    <submittedName>
        <fullName evidence="6">Transcriptional regulator</fullName>
    </submittedName>
</protein>
<dbReference type="EMBL" id="BJZV01000035">
    <property type="protein sequence ID" value="GEP12319.1"/>
    <property type="molecule type" value="Genomic_DNA"/>
</dbReference>
<keyword evidence="7" id="KW-1185">Reference proteome</keyword>
<evidence type="ECO:0000313" key="6">
    <source>
        <dbReference type="EMBL" id="GEP12319.1"/>
    </source>
</evidence>
<name>A0A512JQU2_9HYPH</name>
<gene>
    <name evidence="6" type="ORF">MGN01_41640</name>
</gene>